<accession>A0A425DNT3</accession>
<evidence type="ECO:0000313" key="6">
    <source>
        <dbReference type="Proteomes" id="UP000284702"/>
    </source>
</evidence>
<proteinExistence type="predicted"/>
<protein>
    <recommendedName>
        <fullName evidence="4">DDE Tnp4 domain-containing protein</fullName>
    </recommendedName>
</protein>
<name>A0A425DNT3_APHAT</name>
<dbReference type="VEuPathDB" id="FungiDB:H257_18981"/>
<keyword evidence="2" id="KW-0479">Metal-binding</keyword>
<gene>
    <name evidence="5" type="ORF">B5M09_013202</name>
</gene>
<comment type="cofactor">
    <cofactor evidence="1">
        <name>a divalent metal cation</name>
        <dbReference type="ChEBI" id="CHEBI:60240"/>
    </cofactor>
</comment>
<dbReference type="Proteomes" id="UP000284702">
    <property type="component" value="Unassembled WGS sequence"/>
</dbReference>
<keyword evidence="6" id="KW-1185">Reference proteome</keyword>
<feature type="domain" description="DDE Tnp4" evidence="4">
    <location>
        <begin position="72"/>
        <end position="184"/>
    </location>
</feature>
<evidence type="ECO:0000259" key="4">
    <source>
        <dbReference type="Pfam" id="PF13359"/>
    </source>
</evidence>
<evidence type="ECO:0000256" key="2">
    <source>
        <dbReference type="ARBA" id="ARBA00022723"/>
    </source>
</evidence>
<sequence>MSVLDESRAVSARDLLLMLFTSLKHCGTWDVVAAVFKQKPTTFEKRVMSFLITPAVAGHWFKNFARYATDVTFQQTNVPSGAHAEKKIYYSGKHSLYGHRVEVSVVPNGFTIDCTKFYKISVSDKTIFDENIDSHLANLAKRTGETTLEDSELGLEQWAVLADKGYQGIQHNVRTVLPLKKPAGGNSPLRSKRRMTVLPAIASDTYRWSRKSYDIVFQACLALINVHVRLHPLCAEDGDANAQYIFVSTQSCRNKISPQEKPRRRYTQAIKRAMLSVLQSASTRDVEAATEIPKSNLARWANQTTKLFTFDGTATSMALSTRRDPRHSRSRSLHAQAP</sequence>
<dbReference type="InterPro" id="IPR027806">
    <property type="entry name" value="HARBI1_dom"/>
</dbReference>
<comment type="caution">
    <text evidence="5">The sequence shown here is derived from an EMBL/GenBank/DDBJ whole genome shotgun (WGS) entry which is preliminary data.</text>
</comment>
<evidence type="ECO:0000256" key="1">
    <source>
        <dbReference type="ARBA" id="ARBA00001968"/>
    </source>
</evidence>
<dbReference type="EMBL" id="MZMZ02000481">
    <property type="protein sequence ID" value="RQM30850.1"/>
    <property type="molecule type" value="Genomic_DNA"/>
</dbReference>
<organism evidence="5 6">
    <name type="scientific">Aphanomyces astaci</name>
    <name type="common">Crayfish plague agent</name>
    <dbReference type="NCBI Taxonomy" id="112090"/>
    <lineage>
        <taxon>Eukaryota</taxon>
        <taxon>Sar</taxon>
        <taxon>Stramenopiles</taxon>
        <taxon>Oomycota</taxon>
        <taxon>Saprolegniomycetes</taxon>
        <taxon>Saprolegniales</taxon>
        <taxon>Verrucalvaceae</taxon>
        <taxon>Aphanomyces</taxon>
    </lineage>
</organism>
<evidence type="ECO:0000313" key="5">
    <source>
        <dbReference type="EMBL" id="RQM30850.1"/>
    </source>
</evidence>
<evidence type="ECO:0000256" key="3">
    <source>
        <dbReference type="SAM" id="MobiDB-lite"/>
    </source>
</evidence>
<reference evidence="5" key="1">
    <citation type="submission" date="2018-07" db="EMBL/GenBank/DDBJ databases">
        <title>Annotation of Aphanomyces astaci genome assembly.</title>
        <authorList>
            <person name="Studholme D.J."/>
        </authorList>
    </citation>
    <scope>NUCLEOTIDE SEQUENCE [LARGE SCALE GENOMIC DNA]</scope>
    <source>
        <strain evidence="5">Pc</strain>
    </source>
</reference>
<dbReference type="GO" id="GO:0046872">
    <property type="term" value="F:metal ion binding"/>
    <property type="evidence" value="ECO:0007669"/>
    <property type="project" value="UniProtKB-KW"/>
</dbReference>
<feature type="region of interest" description="Disordered" evidence="3">
    <location>
        <begin position="318"/>
        <end position="338"/>
    </location>
</feature>
<dbReference type="AlphaFoldDB" id="A0A425DNT3"/>
<dbReference type="Pfam" id="PF13359">
    <property type="entry name" value="DDE_Tnp_4"/>
    <property type="match status" value="1"/>
</dbReference>